<dbReference type="SUPFAM" id="SSF56235">
    <property type="entry name" value="N-terminal nucleophile aminohydrolases (Ntn hydrolases)"/>
    <property type="match status" value="1"/>
</dbReference>
<evidence type="ECO:0000313" key="1">
    <source>
        <dbReference type="EMBL" id="GAH84727.1"/>
    </source>
</evidence>
<accession>X1ISM1</accession>
<proteinExistence type="predicted"/>
<reference evidence="1" key="1">
    <citation type="journal article" date="2014" name="Front. Microbiol.">
        <title>High frequency of phylogenetically diverse reductive dehalogenase-homologous genes in deep subseafloor sedimentary metagenomes.</title>
        <authorList>
            <person name="Kawai M."/>
            <person name="Futagami T."/>
            <person name="Toyoda A."/>
            <person name="Takaki Y."/>
            <person name="Nishi S."/>
            <person name="Hori S."/>
            <person name="Arai W."/>
            <person name="Tsubouchi T."/>
            <person name="Morono Y."/>
            <person name="Uchiyama I."/>
            <person name="Ito T."/>
            <person name="Fujiyama A."/>
            <person name="Inagaki F."/>
            <person name="Takami H."/>
        </authorList>
    </citation>
    <scope>NUCLEOTIDE SEQUENCE</scope>
    <source>
        <strain evidence="1">Expedition CK06-06</strain>
    </source>
</reference>
<comment type="caution">
    <text evidence="1">The sequence shown here is derived from an EMBL/GenBank/DDBJ whole genome shotgun (WGS) entry which is preliminary data.</text>
</comment>
<name>X1ISM1_9ZZZZ</name>
<dbReference type="InterPro" id="IPR029055">
    <property type="entry name" value="Ntn_hydrolases_N"/>
</dbReference>
<protein>
    <submittedName>
        <fullName evidence="1">Uncharacterized protein</fullName>
    </submittedName>
</protein>
<organism evidence="1">
    <name type="scientific">marine sediment metagenome</name>
    <dbReference type="NCBI Taxonomy" id="412755"/>
    <lineage>
        <taxon>unclassified sequences</taxon>
        <taxon>metagenomes</taxon>
        <taxon>ecological metagenomes</taxon>
    </lineage>
</organism>
<dbReference type="EMBL" id="BARU01037121">
    <property type="protein sequence ID" value="GAH84727.1"/>
    <property type="molecule type" value="Genomic_DNA"/>
</dbReference>
<sequence>MDKVEVLGRDPVGEKPLYYRWIDGEVVIDSRDIRELVRPGDKMERLAMLQYLYHQYVPGGGTFYEDIF</sequence>
<feature type="non-terminal residue" evidence="1">
    <location>
        <position position="68"/>
    </location>
</feature>
<dbReference type="AlphaFoldDB" id="X1ISM1"/>
<gene>
    <name evidence="1" type="ORF">S03H2_57888</name>
</gene>